<keyword evidence="4" id="KW-1185">Reference proteome</keyword>
<proteinExistence type="predicted"/>
<dbReference type="RefSeq" id="WP_228461126.1">
    <property type="nucleotide sequence ID" value="NZ_BJOV01000001.1"/>
</dbReference>
<organism evidence="3 4">
    <name type="scientific">Gordonia spumicola</name>
    <dbReference type="NCBI Taxonomy" id="589161"/>
    <lineage>
        <taxon>Bacteria</taxon>
        <taxon>Bacillati</taxon>
        <taxon>Actinomycetota</taxon>
        <taxon>Actinomycetes</taxon>
        <taxon>Mycobacteriales</taxon>
        <taxon>Gordoniaceae</taxon>
        <taxon>Gordonia</taxon>
    </lineage>
</organism>
<accession>A0A7I9V441</accession>
<name>A0A7I9V441_9ACTN</name>
<protein>
    <recommendedName>
        <fullName evidence="2">DUF4333 domain-containing protein</fullName>
    </recommendedName>
</protein>
<gene>
    <name evidence="3" type="ORF">nbrc107696_02170</name>
</gene>
<keyword evidence="1" id="KW-0732">Signal</keyword>
<sequence length="169" mass="17891">MRVLALSAFVVTPLLASCSFSVGGTTIDQDKLKNEITTTLNTEYATVGSKVDSITCDDPGKDPAVGTKFQCTAKASGTDVRIDVTVTSDSGDIKYQTVDFLFSMSDLTTKLTRALDEQVPGASVDCGSGFKAQPANTQIDCPATSADGETGSVTYFVTDKPETNHWKLN</sequence>
<evidence type="ECO:0000256" key="1">
    <source>
        <dbReference type="SAM" id="SignalP"/>
    </source>
</evidence>
<feature type="signal peptide" evidence="1">
    <location>
        <begin position="1"/>
        <end position="16"/>
    </location>
</feature>
<feature type="chain" id="PRO_5038458746" description="DUF4333 domain-containing protein" evidence="1">
    <location>
        <begin position="17"/>
        <end position="169"/>
    </location>
</feature>
<dbReference type="PROSITE" id="PS51257">
    <property type="entry name" value="PROKAR_LIPOPROTEIN"/>
    <property type="match status" value="1"/>
</dbReference>
<dbReference type="AlphaFoldDB" id="A0A7I9V441"/>
<dbReference type="Pfam" id="PF14230">
    <property type="entry name" value="DUF4333"/>
    <property type="match status" value="1"/>
</dbReference>
<reference evidence="4" key="1">
    <citation type="submission" date="2019-06" db="EMBL/GenBank/DDBJ databases">
        <title>Gordonia isolated from sludge of a wastewater treatment plant.</title>
        <authorList>
            <person name="Tamura T."/>
            <person name="Aoyama K."/>
            <person name="Kang Y."/>
            <person name="Saito S."/>
            <person name="Akiyama N."/>
            <person name="Yazawa K."/>
            <person name="Gonoi T."/>
            <person name="Mikami Y."/>
        </authorList>
    </citation>
    <scope>NUCLEOTIDE SEQUENCE [LARGE SCALE GENOMIC DNA]</scope>
    <source>
        <strain evidence="4">NBRC 107696</strain>
    </source>
</reference>
<dbReference type="EMBL" id="BJOV01000001">
    <property type="protein sequence ID" value="GED99770.1"/>
    <property type="molecule type" value="Genomic_DNA"/>
</dbReference>
<dbReference type="InterPro" id="IPR025637">
    <property type="entry name" value="DUF4333"/>
</dbReference>
<evidence type="ECO:0000313" key="3">
    <source>
        <dbReference type="EMBL" id="GED99770.1"/>
    </source>
</evidence>
<evidence type="ECO:0000313" key="4">
    <source>
        <dbReference type="Proteomes" id="UP000444960"/>
    </source>
</evidence>
<dbReference type="Proteomes" id="UP000444960">
    <property type="component" value="Unassembled WGS sequence"/>
</dbReference>
<evidence type="ECO:0000259" key="2">
    <source>
        <dbReference type="Pfam" id="PF14230"/>
    </source>
</evidence>
<feature type="domain" description="DUF4333" evidence="2">
    <location>
        <begin position="15"/>
        <end position="91"/>
    </location>
</feature>
<comment type="caution">
    <text evidence="3">The sequence shown here is derived from an EMBL/GenBank/DDBJ whole genome shotgun (WGS) entry which is preliminary data.</text>
</comment>